<feature type="compositionally biased region" description="Low complexity" evidence="1">
    <location>
        <begin position="361"/>
        <end position="370"/>
    </location>
</feature>
<name>A0A9D4NZ47_DERFA</name>
<dbReference type="AlphaFoldDB" id="A0A9D4NZ47"/>
<evidence type="ECO:0000256" key="1">
    <source>
        <dbReference type="SAM" id="MobiDB-lite"/>
    </source>
</evidence>
<evidence type="ECO:0000256" key="2">
    <source>
        <dbReference type="SAM" id="Phobius"/>
    </source>
</evidence>
<feature type="compositionally biased region" description="Polar residues" evidence="1">
    <location>
        <begin position="270"/>
        <end position="291"/>
    </location>
</feature>
<dbReference type="EMBL" id="SDOV01000004">
    <property type="protein sequence ID" value="KAH7641775.1"/>
    <property type="molecule type" value="Genomic_DNA"/>
</dbReference>
<keyword evidence="2" id="KW-0812">Transmembrane</keyword>
<evidence type="ECO:0000313" key="3">
    <source>
        <dbReference type="EMBL" id="KAH7641775.1"/>
    </source>
</evidence>
<comment type="caution">
    <text evidence="3">The sequence shown here is derived from an EMBL/GenBank/DDBJ whole genome shotgun (WGS) entry which is preliminary data.</text>
</comment>
<feature type="compositionally biased region" description="Polar residues" evidence="1">
    <location>
        <begin position="176"/>
        <end position="206"/>
    </location>
</feature>
<feature type="compositionally biased region" description="Low complexity" evidence="1">
    <location>
        <begin position="219"/>
        <end position="231"/>
    </location>
</feature>
<reference evidence="3" key="1">
    <citation type="submission" date="2020-06" db="EMBL/GenBank/DDBJ databases">
        <authorList>
            <person name="Ji K."/>
            <person name="Li J."/>
        </authorList>
    </citation>
    <scope>NUCLEOTIDE SEQUENCE</scope>
    <source>
        <strain evidence="3">JKM2019</strain>
        <tissue evidence="3">Whole body</tissue>
    </source>
</reference>
<feature type="region of interest" description="Disordered" evidence="1">
    <location>
        <begin position="550"/>
        <end position="584"/>
    </location>
</feature>
<feature type="compositionally biased region" description="Polar residues" evidence="1">
    <location>
        <begin position="321"/>
        <end position="331"/>
    </location>
</feature>
<feature type="compositionally biased region" description="Acidic residues" evidence="1">
    <location>
        <begin position="292"/>
        <end position="306"/>
    </location>
</feature>
<proteinExistence type="predicted"/>
<keyword evidence="2" id="KW-1133">Transmembrane helix</keyword>
<feature type="region of interest" description="Disordered" evidence="1">
    <location>
        <begin position="176"/>
        <end position="231"/>
    </location>
</feature>
<accession>A0A9D4NZ47</accession>
<feature type="compositionally biased region" description="Basic and acidic residues" evidence="1">
    <location>
        <begin position="550"/>
        <end position="564"/>
    </location>
</feature>
<feature type="transmembrane region" description="Helical" evidence="2">
    <location>
        <begin position="702"/>
        <end position="721"/>
    </location>
</feature>
<protein>
    <submittedName>
        <fullName evidence="3">Uncharacterized protein</fullName>
    </submittedName>
</protein>
<feature type="compositionally biased region" description="Basic residues" evidence="1">
    <location>
        <begin position="869"/>
        <end position="881"/>
    </location>
</feature>
<gene>
    <name evidence="3" type="ORF">HUG17_4820</name>
</gene>
<dbReference type="PROSITE" id="PS51257">
    <property type="entry name" value="PROKAR_LIPOPROTEIN"/>
    <property type="match status" value="1"/>
</dbReference>
<keyword evidence="2" id="KW-0472">Membrane</keyword>
<reference evidence="3" key="2">
    <citation type="journal article" date="2021" name="World Allergy Organ. J.">
        <title>Chromosome-level assembly of Dermatophagoides farinae genome and transcriptome reveals two novel allergens Der f 37 and Der f 39.</title>
        <authorList>
            <person name="Chen J."/>
            <person name="Cai Z."/>
            <person name="Fan D."/>
            <person name="Hu J."/>
            <person name="Hou Y."/>
            <person name="He Y."/>
            <person name="Zhang Z."/>
            <person name="Zhao Z."/>
            <person name="Gao P."/>
            <person name="Hu W."/>
            <person name="Sun J."/>
            <person name="Li J."/>
            <person name="Ji K."/>
        </authorList>
    </citation>
    <scope>NUCLEOTIDE SEQUENCE</scope>
    <source>
        <strain evidence="3">JKM2019</strain>
    </source>
</reference>
<dbReference type="Proteomes" id="UP000828236">
    <property type="component" value="Unassembled WGS sequence"/>
</dbReference>
<organism evidence="3">
    <name type="scientific">Dermatophagoides farinae</name>
    <name type="common">American house dust mite</name>
    <dbReference type="NCBI Taxonomy" id="6954"/>
    <lineage>
        <taxon>Eukaryota</taxon>
        <taxon>Metazoa</taxon>
        <taxon>Ecdysozoa</taxon>
        <taxon>Arthropoda</taxon>
        <taxon>Chelicerata</taxon>
        <taxon>Arachnida</taxon>
        <taxon>Acari</taxon>
        <taxon>Acariformes</taxon>
        <taxon>Sarcoptiformes</taxon>
        <taxon>Astigmata</taxon>
        <taxon>Psoroptidia</taxon>
        <taxon>Analgoidea</taxon>
        <taxon>Pyroglyphidae</taxon>
        <taxon>Dermatophagoidinae</taxon>
        <taxon>Dermatophagoides</taxon>
    </lineage>
</organism>
<feature type="region of interest" description="Disordered" evidence="1">
    <location>
        <begin position="265"/>
        <end position="370"/>
    </location>
</feature>
<sequence>MFLSLIRIWSRQVLILLWPMIIILLGGGCFFQHCFAFIGDGNGENSTLINHHYFPLSSLNLMMMNQSSWPIDHYDNDDDDHPTNRDNINFFDQINAKNHRPSNFISPAESQSRVAIASPDDENDYDHNYNQKHLNRLHVSAKSTNPNVYYYSPKNYGRLSNHSLSMITSTPGTTIETQQTASQHLNTPDTKSTYSLPSSSVMTSMDKSGKIRFESNDPSSSSSSTSASASSSAGKTLLIHKFYNRDLSQMTAALNKHTGNNVPEIFISSGGLNQNRLSSTGPSKSEQSTMDQDNENITYDDDDEEGDIIHHNDQDGDDQLSPPSSSVTYNYNRYRKLPSDNDRGDSGSSSSAIKGIYRLHNPNSSSSSPRLLRRYYTTGRSQSSSIPVPATVRHMQTSHSHPMPHYYLPSSVLSTHSHGMYDTSLGGHHGSSHHHISLPEKSGTWLGSGLAAGILIGAIPFGIMMASMMPTLFTGSMPIVNTAAVGKRRRRRSILDDWATIIGQQQSTNGRRSISLFDHTTMDKLGVFIRKGITDIIELLNEHHDNYGHDMAKNNHRVPFDRNDGVQQQQQQQQQPKPSYLYSDGNDNDNRSNLLIKTIAKYALAALDEPKCIKEMLCSLMADGRHARTTPWQKTIYLLIKWLPKNFERSIGLDDLFTAVRQLGKIIKNSAKYLLKNHGHQLKQSGRATTTSQVIEYNARNIVLMTLLNSVLILGGILGSLNRPDLPFNVLGSGNGASLPFKRIDLFKKRLWPKRTNHKPNVIIDDQAVQMEALVKDLMNKNKHFEPLSNDIFPRMLDTIKRNDRRRSDNSDSIDTEEVTDIDPTNCALLIQCTDAKGKPYYPTLSSLTKTAVQLVNTSHENDNEAKKSPSKIKTKKSGRSLIRRPKMLLDQVQEMIEIEQKAKCQWKELCQIEIKP</sequence>
<feature type="region of interest" description="Disordered" evidence="1">
    <location>
        <begin position="859"/>
        <end position="881"/>
    </location>
</feature>